<feature type="domain" description="Mandelate racemase/muconate lactonizing enzyme C-terminal" evidence="3">
    <location>
        <begin position="149"/>
        <end position="269"/>
    </location>
</feature>
<reference evidence="4 5" key="1">
    <citation type="submission" date="2023-02" db="EMBL/GenBank/DDBJ databases">
        <title>Streptomyces sp. SCA4-21 with antifungal activity against Fusarium oxysporum f. sp. cubense, Streptomyces sp. SCA2-17 with antifungal activity against Fusarium oxysporum f. sp. cubense.</title>
        <authorList>
            <person name="Qi D."/>
        </authorList>
    </citation>
    <scope>NUCLEOTIDE SEQUENCE [LARGE SCALE GENOMIC DNA]</scope>
    <source>
        <strain evidence="4 5">SCA4-21</strain>
    </source>
</reference>
<dbReference type="Gene3D" id="3.30.390.10">
    <property type="entry name" value="Enolase-like, N-terminal domain"/>
    <property type="match status" value="1"/>
</dbReference>
<protein>
    <submittedName>
        <fullName evidence="4">Mandelate racemase/muconate lactonizing enzyme family protein</fullName>
    </submittedName>
</protein>
<dbReference type="InterPro" id="IPR029065">
    <property type="entry name" value="Enolase_C-like"/>
</dbReference>
<evidence type="ECO:0000313" key="5">
    <source>
        <dbReference type="Proteomes" id="UP001305606"/>
    </source>
</evidence>
<dbReference type="InterPro" id="IPR034593">
    <property type="entry name" value="DgoD-like"/>
</dbReference>
<keyword evidence="1" id="KW-0456">Lyase</keyword>
<dbReference type="InterPro" id="IPR029017">
    <property type="entry name" value="Enolase-like_N"/>
</dbReference>
<sequence length="399" mass="43876">MRVVDVQVLAADGGYRVCRFVKVTTDEGLVGWSEYYDQLSQVDLTSLILHHGRSLIEHRIDPCSPGLVSSALTATTRLTAGGVQQQAIAALENACLDIQGKAAGLPVSRLFGGPFRTRIPVYWTHCGSLRVWHAAFFERELGMAPVRSLEDLTSLGQQARRLGLRAVKTNPVSFRPDAKGWNGGFRIGPRMFDRRGDDSLIADIEDQLAALRAGLGPDADLMLDVSFSQRTEGAVRLVRSLEGHGLRWLELDIPDPEALAFVRRSSRTPVASLESLYGLNAYRPFLQQRSADVAIVDVLWNGFWQANRIATLADAYDTDVAPHNMVGELGNLISAHFCAAIPNFSIMELRVDEAPWTRDYVTSPTVLDNGELILPSGPGWGSDINEDAVKDHPPRARPR</sequence>
<feature type="compositionally biased region" description="Basic and acidic residues" evidence="2">
    <location>
        <begin position="387"/>
        <end position="399"/>
    </location>
</feature>
<evidence type="ECO:0000256" key="1">
    <source>
        <dbReference type="ARBA" id="ARBA00023239"/>
    </source>
</evidence>
<accession>A0ABY9V929</accession>
<gene>
    <name evidence="4" type="ORF">PS467_40295</name>
</gene>
<dbReference type="SFLD" id="SFLDG00179">
    <property type="entry name" value="mandelate_racemase"/>
    <property type="match status" value="1"/>
</dbReference>
<dbReference type="CDD" id="cd03316">
    <property type="entry name" value="MR_like"/>
    <property type="match status" value="1"/>
</dbReference>
<dbReference type="InterPro" id="IPR013341">
    <property type="entry name" value="Mandelate_racemase_N_dom"/>
</dbReference>
<dbReference type="SUPFAM" id="SSF51604">
    <property type="entry name" value="Enolase C-terminal domain-like"/>
    <property type="match status" value="1"/>
</dbReference>
<dbReference type="RefSeq" id="WP_311039472.1">
    <property type="nucleotide sequence ID" value="NZ_CP117522.1"/>
</dbReference>
<evidence type="ECO:0000256" key="2">
    <source>
        <dbReference type="SAM" id="MobiDB-lite"/>
    </source>
</evidence>
<name>A0ABY9V929_9ACTN</name>
<organism evidence="4 5">
    <name type="scientific">Streptomyces luomodiensis</name>
    <dbReference type="NCBI Taxonomy" id="3026192"/>
    <lineage>
        <taxon>Bacteria</taxon>
        <taxon>Bacillati</taxon>
        <taxon>Actinomycetota</taxon>
        <taxon>Actinomycetes</taxon>
        <taxon>Kitasatosporales</taxon>
        <taxon>Streptomycetaceae</taxon>
        <taxon>Streptomyces</taxon>
    </lineage>
</organism>
<evidence type="ECO:0000313" key="4">
    <source>
        <dbReference type="EMBL" id="WNF01147.1"/>
    </source>
</evidence>
<dbReference type="PANTHER" id="PTHR48080">
    <property type="entry name" value="D-GALACTONATE DEHYDRATASE-RELATED"/>
    <property type="match status" value="1"/>
</dbReference>
<dbReference type="Pfam" id="PF13378">
    <property type="entry name" value="MR_MLE_C"/>
    <property type="match status" value="1"/>
</dbReference>
<proteinExistence type="predicted"/>
<dbReference type="InterPro" id="IPR036849">
    <property type="entry name" value="Enolase-like_C_sf"/>
</dbReference>
<dbReference type="SUPFAM" id="SSF54826">
    <property type="entry name" value="Enolase N-terminal domain-like"/>
    <property type="match status" value="1"/>
</dbReference>
<feature type="region of interest" description="Disordered" evidence="2">
    <location>
        <begin position="378"/>
        <end position="399"/>
    </location>
</feature>
<dbReference type="Gene3D" id="3.20.20.120">
    <property type="entry name" value="Enolase-like C-terminal domain"/>
    <property type="match status" value="1"/>
</dbReference>
<dbReference type="Proteomes" id="UP001305606">
    <property type="component" value="Chromosome"/>
</dbReference>
<dbReference type="PANTHER" id="PTHR48080:SF2">
    <property type="entry name" value="D-GALACTONATE DEHYDRATASE"/>
    <property type="match status" value="1"/>
</dbReference>
<dbReference type="EMBL" id="CP117522">
    <property type="protein sequence ID" value="WNF01147.1"/>
    <property type="molecule type" value="Genomic_DNA"/>
</dbReference>
<dbReference type="SMART" id="SM00922">
    <property type="entry name" value="MR_MLE"/>
    <property type="match status" value="1"/>
</dbReference>
<evidence type="ECO:0000259" key="3">
    <source>
        <dbReference type="SMART" id="SM00922"/>
    </source>
</evidence>
<dbReference type="Pfam" id="PF02746">
    <property type="entry name" value="MR_MLE_N"/>
    <property type="match status" value="1"/>
</dbReference>
<dbReference type="InterPro" id="IPR013342">
    <property type="entry name" value="Mandelate_racemase_C"/>
</dbReference>
<dbReference type="SFLD" id="SFLDS00001">
    <property type="entry name" value="Enolase"/>
    <property type="match status" value="1"/>
</dbReference>
<keyword evidence="5" id="KW-1185">Reference proteome</keyword>